<protein>
    <submittedName>
        <fullName evidence="1">Uncharacterized protein</fullName>
    </submittedName>
</protein>
<sequence>MKPELITRAELLRWAEECERLAIRSEEAARDGERVAADPSRSEYTRACAARAAEIAREHAAEYRAEAVVMRDGEVPEPYWHLYTTDPENL</sequence>
<keyword evidence="2" id="KW-1185">Reference proteome</keyword>
<reference evidence="1 2" key="1">
    <citation type="submission" date="2022-01" db="EMBL/GenBank/DDBJ databases">
        <title>Draft Genome Sequences of Seven Type Strains of the Genus Streptomyces.</title>
        <authorList>
            <person name="Aziz S."/>
            <person name="Coretto E."/>
            <person name="Chronakova A."/>
            <person name="Sproer C."/>
            <person name="Huber K."/>
            <person name="Nouioui I."/>
            <person name="Gross H."/>
        </authorList>
    </citation>
    <scope>NUCLEOTIDE SEQUENCE [LARGE SCALE GENOMIC DNA]</scope>
    <source>
        <strain evidence="1 2">DSM 41685</strain>
    </source>
</reference>
<gene>
    <name evidence="1" type="ORF">L0F81_35225</name>
</gene>
<comment type="caution">
    <text evidence="1">The sequence shown here is derived from an EMBL/GenBank/DDBJ whole genome shotgun (WGS) entry which is preliminary data.</text>
</comment>
<accession>A0ABS9JS98</accession>
<dbReference type="RefSeq" id="WP_086699978.1">
    <property type="nucleotide sequence ID" value="NZ_JAKKZF010000223.1"/>
</dbReference>
<organism evidence="1 2">
    <name type="scientific">Streptomyces tricolor</name>
    <dbReference type="NCBI Taxonomy" id="68277"/>
    <lineage>
        <taxon>Bacteria</taxon>
        <taxon>Bacillati</taxon>
        <taxon>Actinomycetota</taxon>
        <taxon>Actinomycetes</taxon>
        <taxon>Kitasatosporales</taxon>
        <taxon>Streptomycetaceae</taxon>
        <taxon>Streptomyces</taxon>
        <taxon>Streptomyces violaceoruber group</taxon>
    </lineage>
</organism>
<dbReference type="EMBL" id="JAKKZF010000223">
    <property type="protein sequence ID" value="MCG0068458.1"/>
    <property type="molecule type" value="Genomic_DNA"/>
</dbReference>
<dbReference type="Proteomes" id="UP001299012">
    <property type="component" value="Unassembled WGS sequence"/>
</dbReference>
<evidence type="ECO:0000313" key="2">
    <source>
        <dbReference type="Proteomes" id="UP001299012"/>
    </source>
</evidence>
<evidence type="ECO:0000313" key="1">
    <source>
        <dbReference type="EMBL" id="MCG0068458.1"/>
    </source>
</evidence>
<proteinExistence type="predicted"/>
<name>A0ABS9JS98_9ACTN</name>